<accession>A0A3M0A023</accession>
<sequence>MKKLIIAALLVAGITTYAQEKKELSTKPKMERITPEQRQERQLEKMTSELSLGTKQQQQVNEILTEQNAKRKKMMNNVKATKQEMKIKRAESKKRMQEERLLMEGKMKAILSPEQFDAWKTNQEKKREKTERRMKERMQKRMKGEMKN</sequence>
<dbReference type="RefSeq" id="WP_121924157.1">
    <property type="nucleotide sequence ID" value="NZ_CBCSGA010000002.1"/>
</dbReference>
<protein>
    <recommendedName>
        <fullName evidence="4">LTXXQ motif family protein</fullName>
    </recommendedName>
</protein>
<proteinExistence type="predicted"/>
<dbReference type="AlphaFoldDB" id="A0A3M0A023"/>
<evidence type="ECO:0000313" key="2">
    <source>
        <dbReference type="EMBL" id="RMA78036.1"/>
    </source>
</evidence>
<feature type="region of interest" description="Disordered" evidence="1">
    <location>
        <begin position="21"/>
        <end position="95"/>
    </location>
</feature>
<reference evidence="2 3" key="1">
    <citation type="submission" date="2018-10" db="EMBL/GenBank/DDBJ databases">
        <title>Genomic Encyclopedia of Archaeal and Bacterial Type Strains, Phase II (KMG-II): from individual species to whole genera.</title>
        <authorList>
            <person name="Goeker M."/>
        </authorList>
    </citation>
    <scope>NUCLEOTIDE SEQUENCE [LARGE SCALE GENOMIC DNA]</scope>
    <source>
        <strain evidence="2 3">DSM 19727</strain>
    </source>
</reference>
<feature type="compositionally biased region" description="Basic and acidic residues" evidence="1">
    <location>
        <begin position="122"/>
        <end position="148"/>
    </location>
</feature>
<evidence type="ECO:0000313" key="3">
    <source>
        <dbReference type="Proteomes" id="UP000280368"/>
    </source>
</evidence>
<comment type="caution">
    <text evidence="2">The sequence shown here is derived from an EMBL/GenBank/DDBJ whole genome shotgun (WGS) entry which is preliminary data.</text>
</comment>
<keyword evidence="3" id="KW-1185">Reference proteome</keyword>
<evidence type="ECO:0000256" key="1">
    <source>
        <dbReference type="SAM" id="MobiDB-lite"/>
    </source>
</evidence>
<feature type="compositionally biased region" description="Basic and acidic residues" evidence="1">
    <location>
        <begin position="21"/>
        <end position="47"/>
    </location>
</feature>
<gene>
    <name evidence="2" type="ORF">BC961_0402</name>
</gene>
<organism evidence="2 3">
    <name type="scientific">Flavobacterium weaverense</name>
    <dbReference type="NCBI Taxonomy" id="271156"/>
    <lineage>
        <taxon>Bacteria</taxon>
        <taxon>Pseudomonadati</taxon>
        <taxon>Bacteroidota</taxon>
        <taxon>Flavobacteriia</taxon>
        <taxon>Flavobacteriales</taxon>
        <taxon>Flavobacteriaceae</taxon>
        <taxon>Flavobacterium</taxon>
    </lineage>
</organism>
<feature type="compositionally biased region" description="Basic and acidic residues" evidence="1">
    <location>
        <begin position="81"/>
        <end position="95"/>
    </location>
</feature>
<dbReference type="EMBL" id="REFH01000007">
    <property type="protein sequence ID" value="RMA78036.1"/>
    <property type="molecule type" value="Genomic_DNA"/>
</dbReference>
<feature type="compositionally biased region" description="Polar residues" evidence="1">
    <location>
        <begin position="48"/>
        <end position="67"/>
    </location>
</feature>
<name>A0A3M0A023_9FLAO</name>
<feature type="region of interest" description="Disordered" evidence="1">
    <location>
        <begin position="114"/>
        <end position="148"/>
    </location>
</feature>
<evidence type="ECO:0008006" key="4">
    <source>
        <dbReference type="Google" id="ProtNLM"/>
    </source>
</evidence>
<dbReference type="OrthoDB" id="956918at2"/>
<dbReference type="Proteomes" id="UP000280368">
    <property type="component" value="Unassembled WGS sequence"/>
</dbReference>